<comment type="caution">
    <text evidence="3">The sequence shown here is derived from an EMBL/GenBank/DDBJ whole genome shotgun (WGS) entry which is preliminary data.</text>
</comment>
<feature type="transmembrane region" description="Helical" evidence="2">
    <location>
        <begin position="34"/>
        <end position="53"/>
    </location>
</feature>
<gene>
    <name evidence="3" type="ORF">PVAND_013647</name>
</gene>
<keyword evidence="4" id="KW-1185">Reference proteome</keyword>
<evidence type="ECO:0000256" key="1">
    <source>
        <dbReference type="SAM" id="MobiDB-lite"/>
    </source>
</evidence>
<keyword evidence="2" id="KW-0472">Membrane</keyword>
<name>A0A9J6CQY3_POLVA</name>
<organism evidence="3 4">
    <name type="scientific">Polypedilum vanderplanki</name>
    <name type="common">Sleeping chironomid midge</name>
    <dbReference type="NCBI Taxonomy" id="319348"/>
    <lineage>
        <taxon>Eukaryota</taxon>
        <taxon>Metazoa</taxon>
        <taxon>Ecdysozoa</taxon>
        <taxon>Arthropoda</taxon>
        <taxon>Hexapoda</taxon>
        <taxon>Insecta</taxon>
        <taxon>Pterygota</taxon>
        <taxon>Neoptera</taxon>
        <taxon>Endopterygota</taxon>
        <taxon>Diptera</taxon>
        <taxon>Nematocera</taxon>
        <taxon>Chironomoidea</taxon>
        <taxon>Chironomidae</taxon>
        <taxon>Chironominae</taxon>
        <taxon>Polypedilum</taxon>
        <taxon>Polypedilum</taxon>
    </lineage>
</organism>
<reference evidence="3" key="1">
    <citation type="submission" date="2021-03" db="EMBL/GenBank/DDBJ databases">
        <title>Chromosome level genome of the anhydrobiotic midge Polypedilum vanderplanki.</title>
        <authorList>
            <person name="Yoshida Y."/>
            <person name="Kikawada T."/>
            <person name="Gusev O."/>
        </authorList>
    </citation>
    <scope>NUCLEOTIDE SEQUENCE</scope>
    <source>
        <strain evidence="3">NIAS01</strain>
        <tissue evidence="3">Whole body or cell culture</tissue>
    </source>
</reference>
<keyword evidence="2" id="KW-1133">Transmembrane helix</keyword>
<evidence type="ECO:0000256" key="2">
    <source>
        <dbReference type="SAM" id="Phobius"/>
    </source>
</evidence>
<accession>A0A9J6CQY3</accession>
<sequence>MQCDELKNLFLNRQTGIKLGSAVFLTGLVSYLKFRPIGILVSSVYVTWIYRTFYSNYRIHVPQELTTKCKTLYQNLKELREKKPNVFCGFITSILFLLAVIGNVVNGTYILLVCLIAGVFLTSKYEIKIIKENDSTPSSGSVDRDIDEFCPSLDETNMRILKQIAEHADDTSLYAKTNDNSIATSTTVENDSDSDNDLLPKNAIIPEPDEIDLGGDDSLDLIGNQNLVLTQSAEYKRKHFSNTSSESSDSDDSITKGLDFKNIPVTATIEPHTSPSSSQYNLLTDLQQTVARNLIDNITTAAVGHILEKSSQKKKYDSDDDSDFEILDSEDIPK</sequence>
<evidence type="ECO:0000313" key="3">
    <source>
        <dbReference type="EMBL" id="KAG5684413.1"/>
    </source>
</evidence>
<feature type="region of interest" description="Disordered" evidence="1">
    <location>
        <begin position="310"/>
        <end position="334"/>
    </location>
</feature>
<dbReference type="EMBL" id="JADBJN010000001">
    <property type="protein sequence ID" value="KAG5684413.1"/>
    <property type="molecule type" value="Genomic_DNA"/>
</dbReference>
<dbReference type="AlphaFoldDB" id="A0A9J6CQY3"/>
<feature type="transmembrane region" description="Helical" evidence="2">
    <location>
        <begin position="107"/>
        <end position="123"/>
    </location>
</feature>
<protein>
    <submittedName>
        <fullName evidence="3">Uncharacterized protein</fullName>
    </submittedName>
</protein>
<evidence type="ECO:0000313" key="4">
    <source>
        <dbReference type="Proteomes" id="UP001107558"/>
    </source>
</evidence>
<proteinExistence type="predicted"/>
<dbReference type="Proteomes" id="UP001107558">
    <property type="component" value="Chromosome 1"/>
</dbReference>
<keyword evidence="2" id="KW-0812">Transmembrane</keyword>
<dbReference type="OrthoDB" id="8019597at2759"/>
<feature type="compositionally biased region" description="Acidic residues" evidence="1">
    <location>
        <begin position="318"/>
        <end position="334"/>
    </location>
</feature>